<proteinExistence type="predicted"/>
<dbReference type="EMBL" id="LAZR01019682">
    <property type="protein sequence ID" value="KKL91631.1"/>
    <property type="molecule type" value="Genomic_DNA"/>
</dbReference>
<protein>
    <submittedName>
        <fullName evidence="1">Uncharacterized protein</fullName>
    </submittedName>
</protein>
<name>A0A0F9GM87_9ZZZZ</name>
<comment type="caution">
    <text evidence="1">The sequence shown here is derived from an EMBL/GenBank/DDBJ whole genome shotgun (WGS) entry which is preliminary data.</text>
</comment>
<dbReference type="AlphaFoldDB" id="A0A0F9GM87"/>
<reference evidence="1" key="1">
    <citation type="journal article" date="2015" name="Nature">
        <title>Complex archaea that bridge the gap between prokaryotes and eukaryotes.</title>
        <authorList>
            <person name="Spang A."/>
            <person name="Saw J.H."/>
            <person name="Jorgensen S.L."/>
            <person name="Zaremba-Niedzwiedzka K."/>
            <person name="Martijn J."/>
            <person name="Lind A.E."/>
            <person name="van Eijk R."/>
            <person name="Schleper C."/>
            <person name="Guy L."/>
            <person name="Ettema T.J."/>
        </authorList>
    </citation>
    <scope>NUCLEOTIDE SEQUENCE</scope>
</reference>
<accession>A0A0F9GM87</accession>
<evidence type="ECO:0000313" key="1">
    <source>
        <dbReference type="EMBL" id="KKL91631.1"/>
    </source>
</evidence>
<organism evidence="1">
    <name type="scientific">marine sediment metagenome</name>
    <dbReference type="NCBI Taxonomy" id="412755"/>
    <lineage>
        <taxon>unclassified sequences</taxon>
        <taxon>metagenomes</taxon>
        <taxon>ecological metagenomes</taxon>
    </lineage>
</organism>
<gene>
    <name evidence="1" type="ORF">LCGC14_1892780</name>
</gene>
<sequence>MLVEIADHKWEEFHKIADLTHGERVLDVWLVYRPTTVPTQVSKADLVFEDGRRIEAFNKQRYLGSDETHLSRFPIPVDLQGEEHQVYVEVLAGGTQYKSPVFSFTALPKEDTL</sequence>